<keyword evidence="2" id="KW-0808">Transferase</keyword>
<organism evidence="2 3">
    <name type="scientific">Desulfarculus baarsii (strain ATCC 33931 / DSM 2075 / LMG 7858 / VKM B-1802 / 2st14)</name>
    <dbReference type="NCBI Taxonomy" id="644282"/>
    <lineage>
        <taxon>Bacteria</taxon>
        <taxon>Pseudomonadati</taxon>
        <taxon>Thermodesulfobacteriota</taxon>
        <taxon>Desulfarculia</taxon>
        <taxon>Desulfarculales</taxon>
        <taxon>Desulfarculaceae</taxon>
        <taxon>Desulfarculus</taxon>
    </lineage>
</organism>
<dbReference type="Pfam" id="PF08241">
    <property type="entry name" value="Methyltransf_11"/>
    <property type="match status" value="1"/>
</dbReference>
<dbReference type="SUPFAM" id="SSF53335">
    <property type="entry name" value="S-adenosyl-L-methionine-dependent methyltransferases"/>
    <property type="match status" value="1"/>
</dbReference>
<keyword evidence="3" id="KW-1185">Reference proteome</keyword>
<dbReference type="GO" id="GO:0008757">
    <property type="term" value="F:S-adenosylmethionine-dependent methyltransferase activity"/>
    <property type="evidence" value="ECO:0007669"/>
    <property type="project" value="InterPro"/>
</dbReference>
<dbReference type="PANTHER" id="PTHR43591">
    <property type="entry name" value="METHYLTRANSFERASE"/>
    <property type="match status" value="1"/>
</dbReference>
<dbReference type="KEGG" id="dbr:Deba_0098"/>
<feature type="domain" description="Methyltransferase type 11" evidence="1">
    <location>
        <begin position="51"/>
        <end position="148"/>
    </location>
</feature>
<sequence>MSEIFGGFIDDTARRPRGQWARKHYGQPKSHMRAFEAAMAALAPRGDDVYLEIGCGGGYFLDMVLAKVQRAAAIDHSADMAALARQKNQRAVEQGRLEVVHGDAEKLPWPDESFTCTANTAMWFFVRRPEAVLAELRRVLKPGGRIVIATARKSLLNRLLWAVYGLNLYDDQQMAGMLGRAGFVEIKIERQGLLGQLATARKA</sequence>
<dbReference type="EMBL" id="CP002085">
    <property type="protein sequence ID" value="ADK83477.1"/>
    <property type="molecule type" value="Genomic_DNA"/>
</dbReference>
<dbReference type="GO" id="GO:0032259">
    <property type="term" value="P:methylation"/>
    <property type="evidence" value="ECO:0007669"/>
    <property type="project" value="UniProtKB-KW"/>
</dbReference>
<dbReference type="InterPro" id="IPR013216">
    <property type="entry name" value="Methyltransf_11"/>
</dbReference>
<dbReference type="Proteomes" id="UP000009047">
    <property type="component" value="Chromosome"/>
</dbReference>
<name>E1QDF8_DESB2</name>
<accession>E1QDF8</accession>
<dbReference type="Gene3D" id="3.40.50.150">
    <property type="entry name" value="Vaccinia Virus protein VP39"/>
    <property type="match status" value="1"/>
</dbReference>
<dbReference type="HOGENOM" id="CLU_081534_1_2_7"/>
<gene>
    <name evidence="2" type="ordered locus">Deba_0098</name>
</gene>
<evidence type="ECO:0000313" key="2">
    <source>
        <dbReference type="EMBL" id="ADK83477.1"/>
    </source>
</evidence>
<dbReference type="eggNOG" id="COG2226">
    <property type="taxonomic scope" value="Bacteria"/>
</dbReference>
<reference evidence="2 3" key="1">
    <citation type="journal article" date="2010" name="Stand. Genomic Sci.">
        <title>Complete genome sequence of Desulfarculus baarsii type strain (2st14).</title>
        <authorList>
            <person name="Sun H."/>
            <person name="Spring S."/>
            <person name="Lapidus A."/>
            <person name="Davenport K."/>
            <person name="Del Rio T.G."/>
            <person name="Tice H."/>
            <person name="Nolan M."/>
            <person name="Copeland A."/>
            <person name="Cheng J.F."/>
            <person name="Lucas S."/>
            <person name="Tapia R."/>
            <person name="Goodwin L."/>
            <person name="Pitluck S."/>
            <person name="Ivanova N."/>
            <person name="Pagani I."/>
            <person name="Mavromatis K."/>
            <person name="Ovchinnikova G."/>
            <person name="Pati A."/>
            <person name="Chen A."/>
            <person name="Palaniappan K."/>
            <person name="Hauser L."/>
            <person name="Chang Y.J."/>
            <person name="Jeffries C.D."/>
            <person name="Detter J.C."/>
            <person name="Han C."/>
            <person name="Rohde M."/>
            <person name="Brambilla E."/>
            <person name="Goker M."/>
            <person name="Woyke T."/>
            <person name="Bristow J."/>
            <person name="Eisen J.A."/>
            <person name="Markowitz V."/>
            <person name="Hugenholtz P."/>
            <person name="Kyrpides N.C."/>
            <person name="Klenk H.P."/>
            <person name="Land M."/>
        </authorList>
    </citation>
    <scope>NUCLEOTIDE SEQUENCE [LARGE SCALE GENOMIC DNA]</scope>
    <source>
        <strain evidence="3">ATCC 33931 / DSM 2075 / LMG 7858 / VKM B-1802 / 2st14</strain>
    </source>
</reference>
<proteinExistence type="predicted"/>
<dbReference type="STRING" id="644282.Deba_0098"/>
<evidence type="ECO:0000259" key="1">
    <source>
        <dbReference type="Pfam" id="PF08241"/>
    </source>
</evidence>
<keyword evidence="2" id="KW-0489">Methyltransferase</keyword>
<dbReference type="CDD" id="cd02440">
    <property type="entry name" value="AdoMet_MTases"/>
    <property type="match status" value="1"/>
</dbReference>
<dbReference type="RefSeq" id="WP_013256933.1">
    <property type="nucleotide sequence ID" value="NC_014365.1"/>
</dbReference>
<dbReference type="OrthoDB" id="5415907at2"/>
<dbReference type="InterPro" id="IPR029063">
    <property type="entry name" value="SAM-dependent_MTases_sf"/>
</dbReference>
<evidence type="ECO:0000313" key="3">
    <source>
        <dbReference type="Proteomes" id="UP000009047"/>
    </source>
</evidence>
<dbReference type="AlphaFoldDB" id="E1QDF8"/>
<protein>
    <submittedName>
        <fullName evidence="2">Methyltransferase type 11</fullName>
    </submittedName>
</protein>